<dbReference type="PANTHER" id="PTHR33844:SF1">
    <property type="entry name" value="SULFOTRANSFERASE DOMAIN-CONTAINING PROTEIN"/>
    <property type="match status" value="1"/>
</dbReference>
<dbReference type="Proteomes" id="UP001208570">
    <property type="component" value="Unassembled WGS sequence"/>
</dbReference>
<evidence type="ECO:0000313" key="2">
    <source>
        <dbReference type="Proteomes" id="UP001208570"/>
    </source>
</evidence>
<reference evidence="1" key="1">
    <citation type="journal article" date="2023" name="Mol. Biol. Evol.">
        <title>Third-Generation Sequencing Reveals the Adaptive Role of the Epigenome in Three Deep-Sea Polychaetes.</title>
        <authorList>
            <person name="Perez M."/>
            <person name="Aroh O."/>
            <person name="Sun Y."/>
            <person name="Lan Y."/>
            <person name="Juniper S.K."/>
            <person name="Young C.R."/>
            <person name="Angers B."/>
            <person name="Qian P.Y."/>
        </authorList>
    </citation>
    <scope>NUCLEOTIDE SEQUENCE</scope>
    <source>
        <strain evidence="1">P08H-3</strain>
    </source>
</reference>
<dbReference type="Gene3D" id="3.40.50.300">
    <property type="entry name" value="P-loop containing nucleotide triphosphate hydrolases"/>
    <property type="match status" value="1"/>
</dbReference>
<gene>
    <name evidence="1" type="ORF">LSH36_497g00052</name>
</gene>
<comment type="caution">
    <text evidence="1">The sequence shown here is derived from an EMBL/GenBank/DDBJ whole genome shotgun (WGS) entry which is preliminary data.</text>
</comment>
<organism evidence="1 2">
    <name type="scientific">Paralvinella palmiformis</name>
    <dbReference type="NCBI Taxonomy" id="53620"/>
    <lineage>
        <taxon>Eukaryota</taxon>
        <taxon>Metazoa</taxon>
        <taxon>Spiralia</taxon>
        <taxon>Lophotrochozoa</taxon>
        <taxon>Annelida</taxon>
        <taxon>Polychaeta</taxon>
        <taxon>Sedentaria</taxon>
        <taxon>Canalipalpata</taxon>
        <taxon>Terebellida</taxon>
        <taxon>Terebelliformia</taxon>
        <taxon>Alvinellidae</taxon>
        <taxon>Paralvinella</taxon>
    </lineage>
</organism>
<accession>A0AAD9MZ80</accession>
<evidence type="ECO:0008006" key="3">
    <source>
        <dbReference type="Google" id="ProtNLM"/>
    </source>
</evidence>
<proteinExistence type="predicted"/>
<dbReference type="SUPFAM" id="SSF52540">
    <property type="entry name" value="P-loop containing nucleoside triphosphate hydrolases"/>
    <property type="match status" value="1"/>
</dbReference>
<dbReference type="EMBL" id="JAODUP010000497">
    <property type="protein sequence ID" value="KAK2148434.1"/>
    <property type="molecule type" value="Genomic_DNA"/>
</dbReference>
<dbReference type="AlphaFoldDB" id="A0AAD9MZ80"/>
<protein>
    <recommendedName>
        <fullName evidence="3">Sulfotransferase</fullName>
    </recommendedName>
</protein>
<dbReference type="PANTHER" id="PTHR33844">
    <property type="entry name" value="SULFOTRANSFER_1 DOMAIN-CONTAINING PROTEIN"/>
    <property type="match status" value="1"/>
</dbReference>
<dbReference type="InterPro" id="IPR027417">
    <property type="entry name" value="P-loop_NTPase"/>
</dbReference>
<keyword evidence="2" id="KW-1185">Reference proteome</keyword>
<sequence length="435" mass="49906">MIHPIIPILIALLYFIVRHILHGLRNIVWLMNGTWRLVKESRKEENYERSAHVLSIAGRYRYDSVALSTRLRDFILYHDGFIHPEYVLRDEVTLYHIDRRQAVFVECADGDTPWRLDDHSFSRDGQYRKAERVIVLPIRSAYRLAEKLGRPAGKLVFIGNIARCGSTLLSQAFEKTGHFVNYTEPGAISDLIDCTDVQDAEARQHVSATVSLLCKSRLNGPPVEGHVVKIMATVTGVVPMLHSLFPNAYYLFLYRHHLASMKSLASLTPMLPFAYLQQFLDRWFPALARRHAIYQKFASKDRSVEDCRLDTLTPKSFIITKILAPTFVFHHCLENGIDMPAFRYEDLAESPRPTLGAIFSYCDISEKYLDEALKSMEVDSQEKSMLSRKNTTKKKMKPIFGDEDVKLIRELCRQNGIPDVLDYPILKGTTLIEAK</sequence>
<name>A0AAD9MZ80_9ANNE</name>
<evidence type="ECO:0000313" key="1">
    <source>
        <dbReference type="EMBL" id="KAK2148434.1"/>
    </source>
</evidence>